<dbReference type="FunFam" id="3.40.50.1100:FF:000005">
    <property type="entry name" value="Threonine dehydratase catabolic"/>
    <property type="match status" value="1"/>
</dbReference>
<dbReference type="PANTHER" id="PTHR43050">
    <property type="entry name" value="SERINE / THREONINE RACEMASE FAMILY MEMBER"/>
    <property type="match status" value="1"/>
</dbReference>
<dbReference type="Gene3D" id="3.40.50.1100">
    <property type="match status" value="2"/>
</dbReference>
<protein>
    <recommendedName>
        <fullName evidence="5">Tryptophan synthase beta chain-like PALP domain-containing protein</fullName>
    </recommendedName>
</protein>
<organism evidence="6 7">
    <name type="scientific">Chytriomyces confervae</name>
    <dbReference type="NCBI Taxonomy" id="246404"/>
    <lineage>
        <taxon>Eukaryota</taxon>
        <taxon>Fungi</taxon>
        <taxon>Fungi incertae sedis</taxon>
        <taxon>Chytridiomycota</taxon>
        <taxon>Chytridiomycota incertae sedis</taxon>
        <taxon>Chytridiomycetes</taxon>
        <taxon>Chytridiales</taxon>
        <taxon>Chytriomycetaceae</taxon>
        <taxon>Chytriomyces</taxon>
    </lineage>
</organism>
<proteinExistence type="inferred from homology"/>
<gene>
    <name evidence="6" type="ORF">CcCBS67573_g01641</name>
</gene>
<comment type="cofactor">
    <cofactor evidence="1">
        <name>pyridoxal 5'-phosphate</name>
        <dbReference type="ChEBI" id="CHEBI:597326"/>
    </cofactor>
</comment>
<evidence type="ECO:0000313" key="7">
    <source>
        <dbReference type="Proteomes" id="UP000320333"/>
    </source>
</evidence>
<evidence type="ECO:0000256" key="3">
    <source>
        <dbReference type="ARBA" id="ARBA00022898"/>
    </source>
</evidence>
<dbReference type="GO" id="GO:0030378">
    <property type="term" value="F:serine racemase activity"/>
    <property type="evidence" value="ECO:0007669"/>
    <property type="project" value="TreeGrafter"/>
</dbReference>
<dbReference type="Proteomes" id="UP000320333">
    <property type="component" value="Unassembled WGS sequence"/>
</dbReference>
<name>A0A507FNZ7_9FUNG</name>
<evidence type="ECO:0000256" key="2">
    <source>
        <dbReference type="ARBA" id="ARBA00010869"/>
    </source>
</evidence>
<dbReference type="GO" id="GO:0003941">
    <property type="term" value="F:L-serine ammonia-lyase activity"/>
    <property type="evidence" value="ECO:0007669"/>
    <property type="project" value="TreeGrafter"/>
</dbReference>
<dbReference type="GO" id="GO:0030170">
    <property type="term" value="F:pyridoxal phosphate binding"/>
    <property type="evidence" value="ECO:0007669"/>
    <property type="project" value="TreeGrafter"/>
</dbReference>
<dbReference type="InterPro" id="IPR036052">
    <property type="entry name" value="TrpB-like_PALP_sf"/>
</dbReference>
<dbReference type="Pfam" id="PF00291">
    <property type="entry name" value="PALP"/>
    <property type="match status" value="1"/>
</dbReference>
<dbReference type="InterPro" id="IPR001926">
    <property type="entry name" value="TrpB-like_PALP"/>
</dbReference>
<dbReference type="CDD" id="cd01562">
    <property type="entry name" value="Thr-dehyd"/>
    <property type="match status" value="1"/>
</dbReference>
<accession>A0A507FNZ7</accession>
<keyword evidence="3" id="KW-0663">Pyridoxal phosphate</keyword>
<dbReference type="STRING" id="246404.A0A507FNZ7"/>
<evidence type="ECO:0000256" key="1">
    <source>
        <dbReference type="ARBA" id="ARBA00001933"/>
    </source>
</evidence>
<dbReference type="AlphaFoldDB" id="A0A507FNZ7"/>
<dbReference type="GO" id="GO:0000287">
    <property type="term" value="F:magnesium ion binding"/>
    <property type="evidence" value="ECO:0007669"/>
    <property type="project" value="TreeGrafter"/>
</dbReference>
<dbReference type="GO" id="GO:0018114">
    <property type="term" value="F:threonine racemase activity"/>
    <property type="evidence" value="ECO:0007669"/>
    <property type="project" value="TreeGrafter"/>
</dbReference>
<keyword evidence="7" id="KW-1185">Reference proteome</keyword>
<evidence type="ECO:0000313" key="6">
    <source>
        <dbReference type="EMBL" id="TPX77056.1"/>
    </source>
</evidence>
<dbReference type="EMBL" id="QEAP01000029">
    <property type="protein sequence ID" value="TPX77056.1"/>
    <property type="molecule type" value="Genomic_DNA"/>
</dbReference>
<dbReference type="OrthoDB" id="271064at2759"/>
<feature type="domain" description="Tryptophan synthase beta chain-like PALP" evidence="5">
    <location>
        <begin position="25"/>
        <end position="334"/>
    </location>
</feature>
<dbReference type="SUPFAM" id="SSF53686">
    <property type="entry name" value="Tryptophan synthase beta subunit-like PLP-dependent enzymes"/>
    <property type="match status" value="1"/>
</dbReference>
<dbReference type="GO" id="GO:0070179">
    <property type="term" value="P:D-serine biosynthetic process"/>
    <property type="evidence" value="ECO:0007669"/>
    <property type="project" value="TreeGrafter"/>
</dbReference>
<dbReference type="PANTHER" id="PTHR43050:SF1">
    <property type="entry name" value="SERINE RACEMASE"/>
    <property type="match status" value="1"/>
</dbReference>
<evidence type="ECO:0000259" key="5">
    <source>
        <dbReference type="Pfam" id="PF00291"/>
    </source>
</evidence>
<reference evidence="6 7" key="1">
    <citation type="journal article" date="2019" name="Sci. Rep.">
        <title>Comparative genomics of chytrid fungi reveal insights into the obligate biotrophic and pathogenic lifestyle of Synchytrium endobioticum.</title>
        <authorList>
            <person name="van de Vossenberg B.T.L.H."/>
            <person name="Warris S."/>
            <person name="Nguyen H.D.T."/>
            <person name="van Gent-Pelzer M.P.E."/>
            <person name="Joly D.L."/>
            <person name="van de Geest H.C."/>
            <person name="Bonants P.J.M."/>
            <person name="Smith D.S."/>
            <person name="Levesque C.A."/>
            <person name="van der Lee T.A.J."/>
        </authorList>
    </citation>
    <scope>NUCLEOTIDE SEQUENCE [LARGE SCALE GENOMIC DNA]</scope>
    <source>
        <strain evidence="6 7">CBS 675.73</strain>
    </source>
</reference>
<comment type="caution">
    <text evidence="6">The sequence shown here is derived from an EMBL/GenBank/DDBJ whole genome shotgun (WGS) entry which is preliminary data.</text>
</comment>
<evidence type="ECO:0000256" key="4">
    <source>
        <dbReference type="ARBA" id="ARBA00023239"/>
    </source>
</evidence>
<comment type="similarity">
    <text evidence="2">Belongs to the serine/threonine dehydratase family.</text>
</comment>
<keyword evidence="4" id="KW-0456">Lyase</keyword>
<dbReference type="GO" id="GO:0005524">
    <property type="term" value="F:ATP binding"/>
    <property type="evidence" value="ECO:0007669"/>
    <property type="project" value="TreeGrafter"/>
</dbReference>
<sequence>MQRNYAIGIQEIHDARSRIYPSAHETPVMTSATLSALASKGAAQPRKLFFKCENTQRIGAFKFRGAFNAVAALSAAERERGVVTHSSGNHAQALALAARMHNVKATIIMPRTAPKAKAAAVAEYGATIVFCEPTQKARDEGAARVMAETGAVFVHPFENPFVMAGQGTLMLELLSQTSTLQNSEDIVASGAKSVLDAVLIPVGGGGMVSGCSVAARAVKPDMRIFGVEPVNVNDCARSLASGVRVTSHILQPVQSIADGLLTTIGAPNWEIIRDHVENTFTVTEDEIVAAMRIVYERMKIVIEPSAAVGVAVALYNNDFKALKGITNVGIVLSGGNLDLDKPLPWVKAARL</sequence>